<keyword evidence="1" id="KW-0808">Transferase</keyword>
<dbReference type="Proteomes" id="UP000011599">
    <property type="component" value="Unassembled WGS sequence"/>
</dbReference>
<evidence type="ECO:0000313" key="2">
    <source>
        <dbReference type="Proteomes" id="UP000011599"/>
    </source>
</evidence>
<organism evidence="1 2">
    <name type="scientific">Natronorubrum tibetense GA33</name>
    <dbReference type="NCBI Taxonomy" id="1114856"/>
    <lineage>
        <taxon>Archaea</taxon>
        <taxon>Methanobacteriati</taxon>
        <taxon>Methanobacteriota</taxon>
        <taxon>Stenosarchaea group</taxon>
        <taxon>Halobacteria</taxon>
        <taxon>Halobacteriales</taxon>
        <taxon>Natrialbaceae</taxon>
        <taxon>Natronorubrum</taxon>
    </lineage>
</organism>
<keyword evidence="1" id="KW-0489">Methyltransferase</keyword>
<accession>L9VNH7</accession>
<dbReference type="EMBL" id="AOHW01000045">
    <property type="protein sequence ID" value="ELY37808.1"/>
    <property type="molecule type" value="Genomic_DNA"/>
</dbReference>
<gene>
    <name evidence="1" type="ORF">C496_19940</name>
</gene>
<reference evidence="1 2" key="1">
    <citation type="journal article" date="2014" name="PLoS Genet.">
        <title>Phylogenetically driven sequencing of extremely halophilic archaea reveals strategies for static and dynamic osmo-response.</title>
        <authorList>
            <person name="Becker E.A."/>
            <person name="Seitzer P.M."/>
            <person name="Tritt A."/>
            <person name="Larsen D."/>
            <person name="Krusor M."/>
            <person name="Yao A.I."/>
            <person name="Wu D."/>
            <person name="Madern D."/>
            <person name="Eisen J.A."/>
            <person name="Darling A.E."/>
            <person name="Facciotti M.T."/>
        </authorList>
    </citation>
    <scope>NUCLEOTIDE SEQUENCE [LARGE SCALE GENOMIC DNA]</scope>
    <source>
        <strain evidence="1 2">GA33</strain>
    </source>
</reference>
<keyword evidence="2" id="KW-1185">Reference proteome</keyword>
<proteinExistence type="predicted"/>
<sequence length="193" mass="21590">MSEDSTSRPTNGGIQFEREWAMPNSATFDINPISDLVTEERHRSKGLWVDPYSGGATIADVTNDLNPEIESDYTMKALDFLEQFDDNEIDGGVLFDPPYSPRQIKEVYDSIGLETSMETTQATFWSDVKDEIERICSSGATVISFGWNSGGIGKTRGFEIRRILLVPHGGRHNDTLVTVEDRVARELSEFGFL</sequence>
<dbReference type="GO" id="GO:0032259">
    <property type="term" value="P:methylation"/>
    <property type="evidence" value="ECO:0007669"/>
    <property type="project" value="UniProtKB-KW"/>
</dbReference>
<dbReference type="OrthoDB" id="201629at2157"/>
<dbReference type="AlphaFoldDB" id="L9VNH7"/>
<evidence type="ECO:0000313" key="1">
    <source>
        <dbReference type="EMBL" id="ELY37808.1"/>
    </source>
</evidence>
<name>L9VNH7_9EURY</name>
<dbReference type="eggNOG" id="arCOG00115">
    <property type="taxonomic scope" value="Archaea"/>
</dbReference>
<comment type="caution">
    <text evidence="1">The sequence shown here is derived from an EMBL/GenBank/DDBJ whole genome shotgun (WGS) entry which is preliminary data.</text>
</comment>
<dbReference type="GO" id="GO:0008168">
    <property type="term" value="F:methyltransferase activity"/>
    <property type="evidence" value="ECO:0007669"/>
    <property type="project" value="UniProtKB-KW"/>
</dbReference>
<dbReference type="PATRIC" id="fig|1114856.3.peg.4116"/>
<protein>
    <submittedName>
        <fullName evidence="1">Adenine-specific DNA methylase</fullName>
    </submittedName>
</protein>
<dbReference type="REBASE" id="692970">
    <property type="entry name" value="M.NtiG33ORF19940P"/>
</dbReference>